<keyword evidence="4" id="KW-0443">Lipid metabolism</keyword>
<dbReference type="Proteomes" id="UP001551482">
    <property type="component" value="Unassembled WGS sequence"/>
</dbReference>
<dbReference type="PANTHER" id="PTHR37323">
    <property type="entry name" value="GCN5-RELATED N-ACETYLTRANSFERASE"/>
    <property type="match status" value="1"/>
</dbReference>
<dbReference type="Pfam" id="PF13444">
    <property type="entry name" value="Acetyltransf_5"/>
    <property type="match status" value="1"/>
</dbReference>
<reference evidence="7 8" key="1">
    <citation type="submission" date="2024-06" db="EMBL/GenBank/DDBJ databases">
        <title>The Natural Products Discovery Center: Release of the First 8490 Sequenced Strains for Exploring Actinobacteria Biosynthetic Diversity.</title>
        <authorList>
            <person name="Kalkreuter E."/>
            <person name="Kautsar S.A."/>
            <person name="Yang D."/>
            <person name="Bader C.D."/>
            <person name="Teijaro C.N."/>
            <person name="Fluegel L."/>
            <person name="Davis C.M."/>
            <person name="Simpson J.R."/>
            <person name="Lauterbach L."/>
            <person name="Steele A.D."/>
            <person name="Gui C."/>
            <person name="Meng S."/>
            <person name="Li G."/>
            <person name="Viehrig K."/>
            <person name="Ye F."/>
            <person name="Su P."/>
            <person name="Kiefer A.F."/>
            <person name="Nichols A."/>
            <person name="Cepeda A.J."/>
            <person name="Yan W."/>
            <person name="Fan B."/>
            <person name="Jiang Y."/>
            <person name="Adhikari A."/>
            <person name="Zheng C.-J."/>
            <person name="Schuster L."/>
            <person name="Cowan T.M."/>
            <person name="Smanski M.J."/>
            <person name="Chevrette M.G."/>
            <person name="De Carvalho L.P.S."/>
            <person name="Shen B."/>
        </authorList>
    </citation>
    <scope>NUCLEOTIDE SEQUENCE [LARGE SCALE GENOMIC DNA]</scope>
    <source>
        <strain evidence="7 8">NPDC048946</strain>
    </source>
</reference>
<evidence type="ECO:0000256" key="2">
    <source>
        <dbReference type="ARBA" id="ARBA00022516"/>
    </source>
</evidence>
<evidence type="ECO:0000313" key="7">
    <source>
        <dbReference type="EMBL" id="MEU8138723.1"/>
    </source>
</evidence>
<accession>A0ABV3DSJ5</accession>
<dbReference type="InterPro" id="IPR016181">
    <property type="entry name" value="Acyl_CoA_acyltransferase"/>
</dbReference>
<dbReference type="EMBL" id="JBEZFP010000136">
    <property type="protein sequence ID" value="MEU8138723.1"/>
    <property type="molecule type" value="Genomic_DNA"/>
</dbReference>
<proteinExistence type="predicted"/>
<name>A0ABV3DSJ5_9ACTN</name>
<gene>
    <name evidence="7" type="ORF">AB0C36_35145</name>
</gene>
<keyword evidence="8" id="KW-1185">Reference proteome</keyword>
<dbReference type="GO" id="GO:0016746">
    <property type="term" value="F:acyltransferase activity"/>
    <property type="evidence" value="ECO:0007669"/>
    <property type="project" value="UniProtKB-KW"/>
</dbReference>
<dbReference type="InterPro" id="IPR052351">
    <property type="entry name" value="Ornithine_N-alpha-AT"/>
</dbReference>
<dbReference type="EC" id="2.3.1.-" evidence="7"/>
<dbReference type="Gene3D" id="3.40.630.30">
    <property type="match status" value="1"/>
</dbReference>
<keyword evidence="3 7" id="KW-0808">Transferase</keyword>
<evidence type="ECO:0000256" key="5">
    <source>
        <dbReference type="ARBA" id="ARBA00023315"/>
    </source>
</evidence>
<feature type="region of interest" description="Disordered" evidence="6">
    <location>
        <begin position="17"/>
        <end position="43"/>
    </location>
</feature>
<keyword evidence="2" id="KW-0444">Lipid biosynthesis</keyword>
<dbReference type="PANTHER" id="PTHR37323:SF1">
    <property type="entry name" value="L-ORNITHINE N(ALPHA)-ACYLTRANSFERASE"/>
    <property type="match status" value="1"/>
</dbReference>
<keyword evidence="5 7" id="KW-0012">Acyltransferase</keyword>
<feature type="compositionally biased region" description="Low complexity" evidence="6">
    <location>
        <begin position="17"/>
        <end position="41"/>
    </location>
</feature>
<evidence type="ECO:0000256" key="3">
    <source>
        <dbReference type="ARBA" id="ARBA00022679"/>
    </source>
</evidence>
<evidence type="ECO:0000256" key="6">
    <source>
        <dbReference type="SAM" id="MobiDB-lite"/>
    </source>
</evidence>
<evidence type="ECO:0000313" key="8">
    <source>
        <dbReference type="Proteomes" id="UP001551482"/>
    </source>
</evidence>
<evidence type="ECO:0000256" key="1">
    <source>
        <dbReference type="ARBA" id="ARBA00005189"/>
    </source>
</evidence>
<protein>
    <submittedName>
        <fullName evidence="7">GNAT family N-acyltransferase</fullName>
        <ecNumber evidence="7">2.3.1.-</ecNumber>
    </submittedName>
</protein>
<evidence type="ECO:0000256" key="4">
    <source>
        <dbReference type="ARBA" id="ARBA00023098"/>
    </source>
</evidence>
<dbReference type="RefSeq" id="WP_358362387.1">
    <property type="nucleotide sequence ID" value="NZ_JBEZFP010000136.1"/>
</dbReference>
<comment type="caution">
    <text evidence="7">The sequence shown here is derived from an EMBL/GenBank/DDBJ whole genome shotgun (WGS) entry which is preliminary data.</text>
</comment>
<comment type="pathway">
    <text evidence="1">Lipid metabolism.</text>
</comment>
<dbReference type="SUPFAM" id="SSF55729">
    <property type="entry name" value="Acyl-CoA N-acyltransferases (Nat)"/>
    <property type="match status" value="1"/>
</dbReference>
<sequence>MVSAAAARVVPGGGYVAAPASLPASPPTSTRPAPSRTPGPRYTVGPARDVGEVRAAQRLRHLVFAEEMGAELHSLEPGLDVDAFDAHCDHLVVREEISGAVVGTYRLLPPDRARAAGGLYAAGEFALGNHAELHADLVEVGRSCVHPDHREGAVIGLMWAGIARYLVASGHNWLAGCCSVPLDDGGLLAADVADAARRKYAAPEEYRVRPYRPWTPPAAADDAGRSRLALPPLLRGYLRLGAWVCGEPAYDEDFGVADFYILLSLRRTDPRYLRRFLALESA</sequence>
<organism evidence="7 8">
    <name type="scientific">Streptodolium elevatio</name>
    <dbReference type="NCBI Taxonomy" id="3157996"/>
    <lineage>
        <taxon>Bacteria</taxon>
        <taxon>Bacillati</taxon>
        <taxon>Actinomycetota</taxon>
        <taxon>Actinomycetes</taxon>
        <taxon>Kitasatosporales</taxon>
        <taxon>Streptomycetaceae</taxon>
        <taxon>Streptodolium</taxon>
    </lineage>
</organism>